<dbReference type="InParanoid" id="A0A068TR06"/>
<organism evidence="1 2">
    <name type="scientific">Coffea canephora</name>
    <name type="common">Robusta coffee</name>
    <dbReference type="NCBI Taxonomy" id="49390"/>
    <lineage>
        <taxon>Eukaryota</taxon>
        <taxon>Viridiplantae</taxon>
        <taxon>Streptophyta</taxon>
        <taxon>Embryophyta</taxon>
        <taxon>Tracheophyta</taxon>
        <taxon>Spermatophyta</taxon>
        <taxon>Magnoliopsida</taxon>
        <taxon>eudicotyledons</taxon>
        <taxon>Gunneridae</taxon>
        <taxon>Pentapetalae</taxon>
        <taxon>asterids</taxon>
        <taxon>lamiids</taxon>
        <taxon>Gentianales</taxon>
        <taxon>Rubiaceae</taxon>
        <taxon>Ixoroideae</taxon>
        <taxon>Gardenieae complex</taxon>
        <taxon>Bertiereae - Coffeeae clade</taxon>
        <taxon>Coffeeae</taxon>
        <taxon>Coffea</taxon>
    </lineage>
</organism>
<proteinExistence type="predicted"/>
<evidence type="ECO:0000313" key="2">
    <source>
        <dbReference type="Proteomes" id="UP000295252"/>
    </source>
</evidence>
<dbReference type="AlphaFoldDB" id="A0A068TR06"/>
<accession>A0A068TR06</accession>
<dbReference type="Gramene" id="CDO98384">
    <property type="protein sequence ID" value="CDO98384"/>
    <property type="gene ID" value="GSCOC_T00022458001"/>
</dbReference>
<evidence type="ECO:0000313" key="1">
    <source>
        <dbReference type="EMBL" id="CDO98384.1"/>
    </source>
</evidence>
<protein>
    <submittedName>
        <fullName evidence="1">Uncharacterized protein</fullName>
    </submittedName>
</protein>
<sequence length="71" mass="8071">MLLGKIRQSNLEETTQKFGSKSIETLTQVVCRVNPTSTRIMLKIINAPVKKIKIVQSIHYYSVNLTLISDH</sequence>
<dbReference type="EMBL" id="HG739086">
    <property type="protein sequence ID" value="CDO98384.1"/>
    <property type="molecule type" value="Genomic_DNA"/>
</dbReference>
<name>A0A068TR06_COFCA</name>
<keyword evidence="2" id="KW-1185">Reference proteome</keyword>
<reference evidence="2" key="1">
    <citation type="journal article" date="2014" name="Science">
        <title>The coffee genome provides insight into the convergent evolution of caffeine biosynthesis.</title>
        <authorList>
            <person name="Denoeud F."/>
            <person name="Carretero-Paulet L."/>
            <person name="Dereeper A."/>
            <person name="Droc G."/>
            <person name="Guyot R."/>
            <person name="Pietrella M."/>
            <person name="Zheng C."/>
            <person name="Alberti A."/>
            <person name="Anthony F."/>
            <person name="Aprea G."/>
            <person name="Aury J.M."/>
            <person name="Bento P."/>
            <person name="Bernard M."/>
            <person name="Bocs S."/>
            <person name="Campa C."/>
            <person name="Cenci A."/>
            <person name="Combes M.C."/>
            <person name="Crouzillat D."/>
            <person name="Da Silva C."/>
            <person name="Daddiego L."/>
            <person name="De Bellis F."/>
            <person name="Dussert S."/>
            <person name="Garsmeur O."/>
            <person name="Gayraud T."/>
            <person name="Guignon V."/>
            <person name="Jahn K."/>
            <person name="Jamilloux V."/>
            <person name="Joet T."/>
            <person name="Labadie K."/>
            <person name="Lan T."/>
            <person name="Leclercq J."/>
            <person name="Lepelley M."/>
            <person name="Leroy T."/>
            <person name="Li L.T."/>
            <person name="Librado P."/>
            <person name="Lopez L."/>
            <person name="Munoz A."/>
            <person name="Noel B."/>
            <person name="Pallavicini A."/>
            <person name="Perrotta G."/>
            <person name="Poncet V."/>
            <person name="Pot D."/>
            <person name="Priyono X."/>
            <person name="Rigoreau M."/>
            <person name="Rouard M."/>
            <person name="Rozas J."/>
            <person name="Tranchant-Dubreuil C."/>
            <person name="VanBuren R."/>
            <person name="Zhang Q."/>
            <person name="Andrade A.C."/>
            <person name="Argout X."/>
            <person name="Bertrand B."/>
            <person name="de Kochko A."/>
            <person name="Graziosi G."/>
            <person name="Henry R.J."/>
            <person name="Jayarama X."/>
            <person name="Ming R."/>
            <person name="Nagai C."/>
            <person name="Rounsley S."/>
            <person name="Sankoff D."/>
            <person name="Giuliano G."/>
            <person name="Albert V.A."/>
            <person name="Wincker P."/>
            <person name="Lashermes P."/>
        </authorList>
    </citation>
    <scope>NUCLEOTIDE SEQUENCE [LARGE SCALE GENOMIC DNA]</scope>
    <source>
        <strain evidence="2">cv. DH200-94</strain>
    </source>
</reference>
<gene>
    <name evidence="1" type="ORF">GSCOC_T00022458001</name>
</gene>
<dbReference type="Proteomes" id="UP000295252">
    <property type="component" value="Chromosome VI"/>
</dbReference>